<evidence type="ECO:0000313" key="1">
    <source>
        <dbReference type="Proteomes" id="UP000095283"/>
    </source>
</evidence>
<accession>A0A1I7WII4</accession>
<proteinExistence type="predicted"/>
<dbReference type="WBParaSite" id="Hba_04820">
    <property type="protein sequence ID" value="Hba_04820"/>
    <property type="gene ID" value="Hba_04820"/>
</dbReference>
<dbReference type="AlphaFoldDB" id="A0A1I7WII4"/>
<dbReference type="Proteomes" id="UP000095283">
    <property type="component" value="Unplaced"/>
</dbReference>
<protein>
    <submittedName>
        <fullName evidence="2">Ovule protein</fullName>
    </submittedName>
</protein>
<keyword evidence="1" id="KW-1185">Reference proteome</keyword>
<organism evidence="1 2">
    <name type="scientific">Heterorhabditis bacteriophora</name>
    <name type="common">Entomopathogenic nematode worm</name>
    <dbReference type="NCBI Taxonomy" id="37862"/>
    <lineage>
        <taxon>Eukaryota</taxon>
        <taxon>Metazoa</taxon>
        <taxon>Ecdysozoa</taxon>
        <taxon>Nematoda</taxon>
        <taxon>Chromadorea</taxon>
        <taxon>Rhabditida</taxon>
        <taxon>Rhabditina</taxon>
        <taxon>Rhabditomorpha</taxon>
        <taxon>Strongyloidea</taxon>
        <taxon>Heterorhabditidae</taxon>
        <taxon>Heterorhabditis</taxon>
    </lineage>
</organism>
<sequence length="83" mass="9926">MNSYAEVYFGVLFHFTTHSLTSWLSFQWQSLLEFISTVLGEQKRRKRREKVPEFILLLKSVQFVKPKNFLIIKCFLSILAFHL</sequence>
<evidence type="ECO:0000313" key="2">
    <source>
        <dbReference type="WBParaSite" id="Hba_04820"/>
    </source>
</evidence>
<reference evidence="2" key="1">
    <citation type="submission" date="2016-11" db="UniProtKB">
        <authorList>
            <consortium name="WormBaseParasite"/>
        </authorList>
    </citation>
    <scope>IDENTIFICATION</scope>
</reference>
<name>A0A1I7WII4_HETBA</name>